<dbReference type="InterPro" id="IPR010994">
    <property type="entry name" value="RuvA_2-like"/>
</dbReference>
<organism evidence="1 2">
    <name type="scientific">Deferribacter desulfuricans (strain DSM 14783 / JCM 11476 / NBRC 101012 / SSM1)</name>
    <dbReference type="NCBI Taxonomy" id="639282"/>
    <lineage>
        <taxon>Bacteria</taxon>
        <taxon>Pseudomonadati</taxon>
        <taxon>Deferribacterota</taxon>
        <taxon>Deferribacteres</taxon>
        <taxon>Deferribacterales</taxon>
        <taxon>Deferribacteraceae</taxon>
        <taxon>Deferribacter</taxon>
    </lineage>
</organism>
<evidence type="ECO:0000313" key="2">
    <source>
        <dbReference type="Proteomes" id="UP000001520"/>
    </source>
</evidence>
<dbReference type="InterPro" id="IPR038072">
    <property type="entry name" value="GspK_central_sf"/>
</dbReference>
<dbReference type="Pfam" id="PF12836">
    <property type="entry name" value="HHH_3"/>
    <property type="match status" value="1"/>
</dbReference>
<accession>D3PDV9</accession>
<dbReference type="eggNOG" id="COG3156">
    <property type="taxonomic scope" value="Bacteria"/>
</dbReference>
<dbReference type="PANTHER" id="PTHR38831:SF1">
    <property type="entry name" value="TYPE II SECRETION SYSTEM PROTEIN K-RELATED"/>
    <property type="match status" value="1"/>
</dbReference>
<dbReference type="EMBL" id="AP011529">
    <property type="protein sequence ID" value="BAI80782.1"/>
    <property type="molecule type" value="Genomic_DNA"/>
</dbReference>
<dbReference type="Proteomes" id="UP000001520">
    <property type="component" value="Chromosome"/>
</dbReference>
<evidence type="ECO:0000313" key="1">
    <source>
        <dbReference type="EMBL" id="BAI80782.1"/>
    </source>
</evidence>
<reference evidence="1 2" key="1">
    <citation type="journal article" date="2010" name="DNA Res.">
        <title>Bacterial lifestyle in a deep-sea hydrothermal vent chimney revealed by the genome sequence of the thermophilic bacterium Deferribacter desulfuricans SSM1.</title>
        <authorList>
            <person name="Takaki Y."/>
            <person name="Shimamura S."/>
            <person name="Nakagawa S."/>
            <person name="Fukuhara Y."/>
            <person name="Horikawa H."/>
            <person name="Ankai A."/>
            <person name="Harada T."/>
            <person name="Hosoyama A."/>
            <person name="Oguchi A."/>
            <person name="Fukui S."/>
            <person name="Fujita N."/>
            <person name="Takami H."/>
            <person name="Takai K."/>
        </authorList>
    </citation>
    <scope>NUCLEOTIDE SEQUENCE [LARGE SCALE GENOMIC DNA]</scope>
    <source>
        <strain evidence="2">DSM 14783 / JCM 11476 / NBRC 101012 / SSM1</strain>
    </source>
</reference>
<gene>
    <name evidence="1" type="ordered locus">DEFDS_1315</name>
</gene>
<dbReference type="KEGG" id="ddf:DEFDS_1315"/>
<proteinExistence type="predicted"/>
<dbReference type="STRING" id="639282.DEFDS_1315"/>
<dbReference type="Gene3D" id="3.30.1300.30">
    <property type="entry name" value="GSPII I/J protein-like"/>
    <property type="match status" value="1"/>
</dbReference>
<dbReference type="GO" id="GO:0009306">
    <property type="term" value="P:protein secretion"/>
    <property type="evidence" value="ECO:0007669"/>
    <property type="project" value="InterPro"/>
</dbReference>
<name>D3PDV9_DEFDS</name>
<sequence length="304" mass="35063">MNKKGSVLLIVLIIVTAALAISLGISEKNTDIYSKVTTMQNQYQAETYAYTIAKAAAEIIKEDDNKYDSLKDDWANSISYPTDEGFIEVSITPLNKKVDLNAFTLNNKILNERIINYYNVIVSENNLDTNIIYLIKDYVDNDTEITSYGNENQPIIKFGRVLSVKNDFLDTLYEINYTNENFDNKTYNILKRFFTASNGEKKININFATADTIKYFLPEIADYADAIVKYRESKPYKDISAIRKAAEIPNDVYQKIIPYITVKSNRFYLKITIDNFGNLFYYHVLIDRKKGVLLFFEGANEDYF</sequence>
<keyword evidence="2" id="KW-1185">Reference proteome</keyword>
<dbReference type="SUPFAM" id="SSF47781">
    <property type="entry name" value="RuvA domain 2-like"/>
    <property type="match status" value="1"/>
</dbReference>
<dbReference type="GO" id="GO:0016020">
    <property type="term" value="C:membrane"/>
    <property type="evidence" value="ECO:0007669"/>
    <property type="project" value="InterPro"/>
</dbReference>
<dbReference type="AlphaFoldDB" id="D3PDV9"/>
<protein>
    <recommendedName>
        <fullName evidence="3">General secretion pathway protein K</fullName>
    </recommendedName>
</protein>
<dbReference type="PANTHER" id="PTHR38831">
    <property type="entry name" value="TYPE II SECRETION SYSTEM PROTEIN K"/>
    <property type="match status" value="1"/>
</dbReference>
<dbReference type="RefSeq" id="WP_013008029.1">
    <property type="nucleotide sequence ID" value="NC_013939.1"/>
</dbReference>
<dbReference type="HOGENOM" id="CLU_917711_0_0_0"/>
<dbReference type="InterPro" id="IPR005628">
    <property type="entry name" value="GspK"/>
</dbReference>
<evidence type="ECO:0008006" key="3">
    <source>
        <dbReference type="Google" id="ProtNLM"/>
    </source>
</evidence>
<dbReference type="Gene3D" id="1.10.40.60">
    <property type="entry name" value="EpsJ-like"/>
    <property type="match status" value="2"/>
</dbReference>